<accession>A0A1G2BGD6</accession>
<feature type="transmembrane region" description="Helical" evidence="7">
    <location>
        <begin position="292"/>
        <end position="309"/>
    </location>
</feature>
<evidence type="ECO:0000256" key="4">
    <source>
        <dbReference type="ARBA" id="ARBA00022692"/>
    </source>
</evidence>
<reference evidence="9 10" key="1">
    <citation type="journal article" date="2016" name="Nat. Commun.">
        <title>Thousands of microbial genomes shed light on interconnected biogeochemical processes in an aquifer system.</title>
        <authorList>
            <person name="Anantharaman K."/>
            <person name="Brown C.T."/>
            <person name="Hug L.A."/>
            <person name="Sharon I."/>
            <person name="Castelle C.J."/>
            <person name="Probst A.J."/>
            <person name="Thomas B.C."/>
            <person name="Singh A."/>
            <person name="Wilkins M.J."/>
            <person name="Karaoz U."/>
            <person name="Brodie E.L."/>
            <person name="Williams K.H."/>
            <person name="Hubbard S.S."/>
            <person name="Banfield J.F."/>
        </authorList>
    </citation>
    <scope>NUCLEOTIDE SEQUENCE [LARGE SCALE GENOMIC DNA]</scope>
</reference>
<feature type="transmembrane region" description="Helical" evidence="7">
    <location>
        <begin position="379"/>
        <end position="399"/>
    </location>
</feature>
<dbReference type="PROSITE" id="PS50850">
    <property type="entry name" value="MFS"/>
    <property type="match status" value="1"/>
</dbReference>
<feature type="transmembrane region" description="Helical" evidence="7">
    <location>
        <begin position="315"/>
        <end position="341"/>
    </location>
</feature>
<keyword evidence="5 7" id="KW-1133">Transmembrane helix</keyword>
<evidence type="ECO:0000313" key="9">
    <source>
        <dbReference type="EMBL" id="OGY88288.1"/>
    </source>
</evidence>
<dbReference type="GO" id="GO:0005886">
    <property type="term" value="C:plasma membrane"/>
    <property type="evidence" value="ECO:0007669"/>
    <property type="project" value="UniProtKB-SubCell"/>
</dbReference>
<evidence type="ECO:0000313" key="10">
    <source>
        <dbReference type="Proteomes" id="UP000176420"/>
    </source>
</evidence>
<dbReference type="EMBL" id="MHKI01000003">
    <property type="protein sequence ID" value="OGY88288.1"/>
    <property type="molecule type" value="Genomic_DNA"/>
</dbReference>
<dbReference type="Proteomes" id="UP000176420">
    <property type="component" value="Unassembled WGS sequence"/>
</dbReference>
<keyword evidence="4 7" id="KW-0812">Transmembrane</keyword>
<comment type="subcellular location">
    <subcellularLocation>
        <location evidence="1">Cell membrane</location>
        <topology evidence="1">Multi-pass membrane protein</topology>
    </subcellularLocation>
</comment>
<feature type="transmembrane region" description="Helical" evidence="7">
    <location>
        <begin position="170"/>
        <end position="187"/>
    </location>
</feature>
<protein>
    <recommendedName>
        <fullName evidence="8">Major facilitator superfamily (MFS) profile domain-containing protein</fullName>
    </recommendedName>
</protein>
<gene>
    <name evidence="9" type="ORF">A2319_03820</name>
</gene>
<feature type="transmembrane region" description="Helical" evidence="7">
    <location>
        <begin position="80"/>
        <end position="102"/>
    </location>
</feature>
<dbReference type="InterPro" id="IPR020846">
    <property type="entry name" value="MFS_dom"/>
</dbReference>
<feature type="transmembrane region" description="Helical" evidence="7">
    <location>
        <begin position="258"/>
        <end position="280"/>
    </location>
</feature>
<evidence type="ECO:0000256" key="1">
    <source>
        <dbReference type="ARBA" id="ARBA00004651"/>
    </source>
</evidence>
<dbReference type="GO" id="GO:0022857">
    <property type="term" value="F:transmembrane transporter activity"/>
    <property type="evidence" value="ECO:0007669"/>
    <property type="project" value="InterPro"/>
</dbReference>
<feature type="transmembrane region" description="Helical" evidence="7">
    <location>
        <begin position="53"/>
        <end position="73"/>
    </location>
</feature>
<feature type="transmembrane region" description="Helical" evidence="7">
    <location>
        <begin position="108"/>
        <end position="130"/>
    </location>
</feature>
<comment type="caution">
    <text evidence="9">The sequence shown here is derived from an EMBL/GenBank/DDBJ whole genome shotgun (WGS) entry which is preliminary data.</text>
</comment>
<dbReference type="PANTHER" id="PTHR23517">
    <property type="entry name" value="RESISTANCE PROTEIN MDTM, PUTATIVE-RELATED-RELATED"/>
    <property type="match status" value="1"/>
</dbReference>
<feature type="transmembrane region" description="Helical" evidence="7">
    <location>
        <begin position="228"/>
        <end position="252"/>
    </location>
</feature>
<evidence type="ECO:0000256" key="6">
    <source>
        <dbReference type="ARBA" id="ARBA00023136"/>
    </source>
</evidence>
<feature type="transmembrane region" description="Helical" evidence="7">
    <location>
        <begin position="353"/>
        <end position="373"/>
    </location>
</feature>
<dbReference type="InterPro" id="IPR050171">
    <property type="entry name" value="MFS_Transporters"/>
</dbReference>
<keyword evidence="6 7" id="KW-0472">Membrane</keyword>
<keyword evidence="2" id="KW-0813">Transport</keyword>
<organism evidence="9 10">
    <name type="scientific">Candidatus Kerfeldbacteria bacterium RIFOXYB2_FULL_38_14</name>
    <dbReference type="NCBI Taxonomy" id="1798547"/>
    <lineage>
        <taxon>Bacteria</taxon>
        <taxon>Candidatus Kerfeldiibacteriota</taxon>
    </lineage>
</organism>
<evidence type="ECO:0000256" key="5">
    <source>
        <dbReference type="ARBA" id="ARBA00022989"/>
    </source>
</evidence>
<feature type="transmembrane region" description="Helical" evidence="7">
    <location>
        <begin position="142"/>
        <end position="164"/>
    </location>
</feature>
<dbReference type="Gene3D" id="1.20.1250.20">
    <property type="entry name" value="MFS general substrate transporter like domains"/>
    <property type="match status" value="1"/>
</dbReference>
<proteinExistence type="predicted"/>
<evidence type="ECO:0000259" key="8">
    <source>
        <dbReference type="PROSITE" id="PS50850"/>
    </source>
</evidence>
<dbReference type="AlphaFoldDB" id="A0A1G2BGD6"/>
<dbReference type="SUPFAM" id="SSF103473">
    <property type="entry name" value="MFS general substrate transporter"/>
    <property type="match status" value="1"/>
</dbReference>
<feature type="domain" description="Major facilitator superfamily (MFS) profile" evidence="8">
    <location>
        <begin position="15"/>
        <end position="404"/>
    </location>
</feature>
<sequence length="424" mass="48043">MFKIVRSDIKSLPKPALLMIVAMSLYTFGWGFADPFFSLYLDTFASDYALVGLFQTILNVVAVVLLFPVGAILDRANHYPLLIGAKIGYVFVVLLYFCAGLFNSLPLLIIALILNGFLMPFVWAGTMATLQDYANQKNASLIFGLYTTSYNFLWIIGLAFSLVLVAHLPIYYIFLPIVIFLIASAWCHQGQQDKHAESLKTTLKDVVIKDKLFLRMLQEMKYFNIEMWLMYLFSFLMVTVSILTFTFLPLYATDKGFSIPQVGLLVLIITLPSIFSFVVVEIANRYERLRNIIFGALISAIAALMFFILKPTGIEIFLCGFLLSLGYAIALPSLNAVITVLTPKQYTGTGSALINIAWFASVMIFAPIIGFLLDRFGWHFTYAIMGVFYFLLTVMMMVIRFHFKKRNLLYHANHPHSSHHPYIL</sequence>
<dbReference type="InterPro" id="IPR011701">
    <property type="entry name" value="MFS"/>
</dbReference>
<keyword evidence="3" id="KW-1003">Cell membrane</keyword>
<evidence type="ECO:0000256" key="2">
    <source>
        <dbReference type="ARBA" id="ARBA00022448"/>
    </source>
</evidence>
<feature type="transmembrane region" description="Helical" evidence="7">
    <location>
        <begin position="12"/>
        <end position="33"/>
    </location>
</feature>
<evidence type="ECO:0000256" key="7">
    <source>
        <dbReference type="SAM" id="Phobius"/>
    </source>
</evidence>
<dbReference type="InterPro" id="IPR036259">
    <property type="entry name" value="MFS_trans_sf"/>
</dbReference>
<evidence type="ECO:0000256" key="3">
    <source>
        <dbReference type="ARBA" id="ARBA00022475"/>
    </source>
</evidence>
<dbReference type="Pfam" id="PF07690">
    <property type="entry name" value="MFS_1"/>
    <property type="match status" value="1"/>
</dbReference>
<name>A0A1G2BGD6_9BACT</name>